<protein>
    <submittedName>
        <fullName evidence="1">Uncharacterized protein</fullName>
    </submittedName>
</protein>
<accession>A0A428T630</accession>
<dbReference type="Proteomes" id="UP000288429">
    <property type="component" value="Unassembled WGS sequence"/>
</dbReference>
<sequence>MVSFERQELDTDKNNDDFFSDAKIGVQPVVASGQMVYWQRCTIRVFETGKETEQPIERVAQCDGQAFLKRGISLIFEKGKIKEV</sequence>
<name>A0A428T630_9HYPO</name>
<dbReference type="EMBL" id="NIZV01000254">
    <property type="protein sequence ID" value="RSL97468.1"/>
    <property type="molecule type" value="Genomic_DNA"/>
</dbReference>
<organism evidence="1 2">
    <name type="scientific">Fusarium ambrosium</name>
    <dbReference type="NCBI Taxonomy" id="131363"/>
    <lineage>
        <taxon>Eukaryota</taxon>
        <taxon>Fungi</taxon>
        <taxon>Dikarya</taxon>
        <taxon>Ascomycota</taxon>
        <taxon>Pezizomycotina</taxon>
        <taxon>Sordariomycetes</taxon>
        <taxon>Hypocreomycetidae</taxon>
        <taxon>Hypocreales</taxon>
        <taxon>Nectriaceae</taxon>
        <taxon>Fusarium</taxon>
        <taxon>Fusarium solani species complex</taxon>
    </lineage>
</organism>
<reference evidence="1 2" key="1">
    <citation type="submission" date="2017-06" db="EMBL/GenBank/DDBJ databases">
        <title>Cmopartive genomic analysis of Ambrosia Fusariam Clade fungi.</title>
        <authorList>
            <person name="Stajich J.E."/>
            <person name="Carrillo J."/>
            <person name="Kijimoto T."/>
            <person name="Eskalen A."/>
            <person name="O'Donnell K."/>
            <person name="Kasson M."/>
        </authorList>
    </citation>
    <scope>NUCLEOTIDE SEQUENCE [LARGE SCALE GENOMIC DNA]</scope>
    <source>
        <strain evidence="1 2">NRRL 20438</strain>
    </source>
</reference>
<proteinExistence type="predicted"/>
<evidence type="ECO:0000313" key="2">
    <source>
        <dbReference type="Proteomes" id="UP000288429"/>
    </source>
</evidence>
<comment type="caution">
    <text evidence="1">The sequence shown here is derived from an EMBL/GenBank/DDBJ whole genome shotgun (WGS) entry which is preliminary data.</text>
</comment>
<dbReference type="AlphaFoldDB" id="A0A428T630"/>
<gene>
    <name evidence="1" type="ORF">CDV31_013020</name>
</gene>
<keyword evidence="2" id="KW-1185">Reference proteome</keyword>
<evidence type="ECO:0000313" key="1">
    <source>
        <dbReference type="EMBL" id="RSL97468.1"/>
    </source>
</evidence>